<dbReference type="InterPro" id="IPR013097">
    <property type="entry name" value="Dabb"/>
</dbReference>
<proteinExistence type="predicted"/>
<feature type="compositionally biased region" description="Polar residues" evidence="1">
    <location>
        <begin position="376"/>
        <end position="386"/>
    </location>
</feature>
<comment type="caution">
    <text evidence="2">The sequence shown here is derived from an EMBL/GenBank/DDBJ whole genome shotgun (WGS) entry which is preliminary data.</text>
</comment>
<feature type="compositionally biased region" description="Low complexity" evidence="1">
    <location>
        <begin position="436"/>
        <end position="452"/>
    </location>
</feature>
<dbReference type="Proteomes" id="UP000245464">
    <property type="component" value="Chromosome 1"/>
</dbReference>
<evidence type="ECO:0000313" key="3">
    <source>
        <dbReference type="Proteomes" id="UP000245464"/>
    </source>
</evidence>
<name>A0A2W1F0X3_9PLEO</name>
<feature type="compositionally biased region" description="Polar residues" evidence="1">
    <location>
        <begin position="326"/>
        <end position="335"/>
    </location>
</feature>
<protein>
    <submittedName>
        <fullName evidence="2">Drf-FH1 multi-domain protein</fullName>
    </submittedName>
</protein>
<dbReference type="SMART" id="SM00886">
    <property type="entry name" value="Dabb"/>
    <property type="match status" value="1"/>
</dbReference>
<accession>A0A2W1F0X3</accession>
<feature type="compositionally biased region" description="Polar residues" evidence="1">
    <location>
        <begin position="276"/>
        <end position="285"/>
    </location>
</feature>
<organism evidence="2 3">
    <name type="scientific">Pyrenophora tritici-repentis</name>
    <dbReference type="NCBI Taxonomy" id="45151"/>
    <lineage>
        <taxon>Eukaryota</taxon>
        <taxon>Fungi</taxon>
        <taxon>Dikarya</taxon>
        <taxon>Ascomycota</taxon>
        <taxon>Pezizomycotina</taxon>
        <taxon>Dothideomycetes</taxon>
        <taxon>Pleosporomycetidae</taxon>
        <taxon>Pleosporales</taxon>
        <taxon>Pleosporineae</taxon>
        <taxon>Pleosporaceae</taxon>
        <taxon>Pyrenophora</taxon>
    </lineage>
</organism>
<gene>
    <name evidence="2" type="ORF">PtrM4_019330</name>
</gene>
<feature type="compositionally biased region" description="Acidic residues" evidence="1">
    <location>
        <begin position="209"/>
        <end position="231"/>
    </location>
</feature>
<feature type="region of interest" description="Disordered" evidence="1">
    <location>
        <begin position="180"/>
        <end position="495"/>
    </location>
</feature>
<evidence type="ECO:0000313" key="2">
    <source>
        <dbReference type="EMBL" id="KAF7577693.1"/>
    </source>
</evidence>
<sequence length="535" mass="57350">MPKIMRLTLFKLPDQELVKSAIEMYNSLAQDAKKDGKQYIKLSQANAAHEDERSQGYTLMARCIFESLDDMNYYDKEDEAHLKIKSQFKEKVSAPPLVLYTDYHGPEESPAQVEAKFREILSEAPLTLDHIRDSIYPFSIGSEDTIETVFEYMVEQVTDKTDTEAEKYGLVGYNYGNSFAKSHDSPDMELEDEEPEDGYVIENTPDVVMEGEEEENYEEDYEASEDSEELPGNDNMEGITSPTLSDESLPSTIGPSSPHDLPNIDEDDIIGITALDQLNNNRQKTPSPPGGELPNKDDWSDTVVNTSPPPSLTPSEIEANFPALPNYSSSLSGTQVPSSPPVIPSSLLAGGSLSPPPTVPGAQVGVGANVELKTSPAGSKKSSSPLSDPGSILKGSTPTPPPVTPTSPGGSSSTSTLSSPRTIPTPSPSSPPATPTTPGGPSSTSSLSSPRTIPTPSPSPPAAGTKRAAPTTGGQPRPKRVRNPVPPARKQTAKVAKAGQVVLQCTGQTRRGARCGFTKQMPQGTQTWDCGRHNR</sequence>
<dbReference type="PROSITE" id="PS51502">
    <property type="entry name" value="S_R_A_B_BARREL"/>
    <property type="match status" value="1"/>
</dbReference>
<dbReference type="RefSeq" id="XP_001931830.2">
    <property type="nucleotide sequence ID" value="XM_001931795.2"/>
</dbReference>
<feature type="compositionally biased region" description="Polar residues" evidence="1">
    <location>
        <begin position="238"/>
        <end position="255"/>
    </location>
</feature>
<dbReference type="GeneID" id="6339161"/>
<feature type="compositionally biased region" description="Low complexity" evidence="1">
    <location>
        <begin position="344"/>
        <end position="353"/>
    </location>
</feature>
<dbReference type="Gene3D" id="3.30.70.100">
    <property type="match status" value="1"/>
</dbReference>
<feature type="compositionally biased region" description="Acidic residues" evidence="1">
    <location>
        <begin position="187"/>
        <end position="199"/>
    </location>
</feature>
<dbReference type="AlphaFoldDB" id="A0A2W1F0X3"/>
<feature type="compositionally biased region" description="Pro residues" evidence="1">
    <location>
        <begin position="423"/>
        <end position="435"/>
    </location>
</feature>
<dbReference type="SUPFAM" id="SSF54909">
    <property type="entry name" value="Dimeric alpha+beta barrel"/>
    <property type="match status" value="1"/>
</dbReference>
<dbReference type="EMBL" id="NQIK02000001">
    <property type="protein sequence ID" value="KAF7577693.1"/>
    <property type="molecule type" value="Genomic_DNA"/>
</dbReference>
<evidence type="ECO:0000256" key="1">
    <source>
        <dbReference type="SAM" id="MobiDB-lite"/>
    </source>
</evidence>
<feature type="compositionally biased region" description="Low complexity" evidence="1">
    <location>
        <begin position="406"/>
        <end position="422"/>
    </location>
</feature>
<dbReference type="KEGG" id="ptrr:6339161"/>
<dbReference type="InterPro" id="IPR011008">
    <property type="entry name" value="Dimeric_a/b-barrel"/>
</dbReference>
<reference evidence="2 3" key="1">
    <citation type="journal article" date="2018" name="BMC Genomics">
        <title>Comparative genomics of the wheat fungal pathogen Pyrenophora tritici-repentis reveals chromosomal variations and genome plasticity.</title>
        <authorList>
            <person name="Moolhuijzen P."/>
            <person name="See P.T."/>
            <person name="Hane J.K."/>
            <person name="Shi G."/>
            <person name="Liu Z."/>
            <person name="Oliver R.P."/>
            <person name="Moffat C.S."/>
        </authorList>
    </citation>
    <scope>NUCLEOTIDE SEQUENCE [LARGE SCALE GENOMIC DNA]</scope>
    <source>
        <strain evidence="2">M4</strain>
    </source>
</reference>